<dbReference type="EMBL" id="PVEP01000015">
    <property type="protein sequence ID" value="PQV52916.1"/>
    <property type="molecule type" value="Genomic_DNA"/>
</dbReference>
<evidence type="ECO:0008006" key="3">
    <source>
        <dbReference type="Google" id="ProtNLM"/>
    </source>
</evidence>
<organism evidence="1 2">
    <name type="scientific">Albidovulum denitrificans</name>
    <dbReference type="NCBI Taxonomy" id="404881"/>
    <lineage>
        <taxon>Bacteria</taxon>
        <taxon>Pseudomonadati</taxon>
        <taxon>Pseudomonadota</taxon>
        <taxon>Alphaproteobacteria</taxon>
        <taxon>Rhodobacterales</taxon>
        <taxon>Paracoccaceae</taxon>
        <taxon>Albidovulum</taxon>
    </lineage>
</organism>
<dbReference type="RefSeq" id="WP_105516557.1">
    <property type="nucleotide sequence ID" value="NZ_PVEP01000015.1"/>
</dbReference>
<proteinExistence type="predicted"/>
<evidence type="ECO:0000313" key="1">
    <source>
        <dbReference type="EMBL" id="PQV52916.1"/>
    </source>
</evidence>
<keyword evidence="2" id="KW-1185">Reference proteome</keyword>
<name>A0A2S8RWI1_9RHOB</name>
<gene>
    <name evidence="1" type="ORF">LX70_04022</name>
</gene>
<comment type="caution">
    <text evidence="1">The sequence shown here is derived from an EMBL/GenBank/DDBJ whole genome shotgun (WGS) entry which is preliminary data.</text>
</comment>
<sequence>MADKFLKVSRGFANTVIYFRVPENKVSEADAAFATFEDENPGCYAKWVSGQGLGDQPVMWEDRAYAGY</sequence>
<dbReference type="AlphaFoldDB" id="A0A2S8RWI1"/>
<evidence type="ECO:0000313" key="2">
    <source>
        <dbReference type="Proteomes" id="UP000238338"/>
    </source>
</evidence>
<dbReference type="Proteomes" id="UP000238338">
    <property type="component" value="Unassembled WGS sequence"/>
</dbReference>
<reference evidence="1 2" key="1">
    <citation type="submission" date="2018-02" db="EMBL/GenBank/DDBJ databases">
        <title>Genomic Encyclopedia of Archaeal and Bacterial Type Strains, Phase II (KMG-II): from individual species to whole genera.</title>
        <authorList>
            <person name="Goeker M."/>
        </authorList>
    </citation>
    <scope>NUCLEOTIDE SEQUENCE [LARGE SCALE GENOMIC DNA]</scope>
    <source>
        <strain evidence="1 2">DSM 18921</strain>
    </source>
</reference>
<protein>
    <recommendedName>
        <fullName evidence="3">ABM domain-containing protein</fullName>
    </recommendedName>
</protein>
<accession>A0A2S8RWI1</accession>